<dbReference type="EMBL" id="CAJVRL010000001">
    <property type="protein sequence ID" value="CAG8948658.1"/>
    <property type="molecule type" value="Genomic_DNA"/>
</dbReference>
<gene>
    <name evidence="5" type="ORF">HYFRA_00001778</name>
</gene>
<dbReference type="PANTHER" id="PTHR11474">
    <property type="entry name" value="TYROSINASE FAMILY MEMBER"/>
    <property type="match status" value="1"/>
</dbReference>
<reference evidence="5" key="1">
    <citation type="submission" date="2021-07" db="EMBL/GenBank/DDBJ databases">
        <authorList>
            <person name="Durling M."/>
        </authorList>
    </citation>
    <scope>NUCLEOTIDE SEQUENCE</scope>
</reference>
<dbReference type="PROSITE" id="PS00498">
    <property type="entry name" value="TYROSINASE_2"/>
    <property type="match status" value="1"/>
</dbReference>
<name>A0A9N9KL52_9HELO</name>
<dbReference type="PROSITE" id="PS00497">
    <property type="entry name" value="TYROSINASE_1"/>
    <property type="match status" value="1"/>
</dbReference>
<keyword evidence="1" id="KW-0479">Metal-binding</keyword>
<dbReference type="PRINTS" id="PR00092">
    <property type="entry name" value="TYROSINASE"/>
</dbReference>
<dbReference type="InterPro" id="IPR050316">
    <property type="entry name" value="Tyrosinase/Hemocyanin"/>
</dbReference>
<dbReference type="AlphaFoldDB" id="A0A9N9KL52"/>
<evidence type="ECO:0000256" key="2">
    <source>
        <dbReference type="ARBA" id="ARBA00023008"/>
    </source>
</evidence>
<dbReference type="SUPFAM" id="SSF48056">
    <property type="entry name" value="Di-copper centre-containing domain"/>
    <property type="match status" value="1"/>
</dbReference>
<dbReference type="OrthoDB" id="6132182at2759"/>
<dbReference type="PANTHER" id="PTHR11474:SF126">
    <property type="entry name" value="TYROSINASE-LIKE PROTEIN TYR-1-RELATED"/>
    <property type="match status" value="1"/>
</dbReference>
<keyword evidence="2" id="KW-0186">Copper</keyword>
<organism evidence="5 6">
    <name type="scientific">Hymenoscyphus fraxineus</name>
    <dbReference type="NCBI Taxonomy" id="746836"/>
    <lineage>
        <taxon>Eukaryota</taxon>
        <taxon>Fungi</taxon>
        <taxon>Dikarya</taxon>
        <taxon>Ascomycota</taxon>
        <taxon>Pezizomycotina</taxon>
        <taxon>Leotiomycetes</taxon>
        <taxon>Helotiales</taxon>
        <taxon>Helotiaceae</taxon>
        <taxon>Hymenoscyphus</taxon>
    </lineage>
</organism>
<keyword evidence="6" id="KW-1185">Reference proteome</keyword>
<dbReference type="Gene3D" id="1.10.1280.10">
    <property type="entry name" value="Di-copper center containing domain from catechol oxidase"/>
    <property type="match status" value="1"/>
</dbReference>
<feature type="domain" description="Tyrosinase copper-binding" evidence="4">
    <location>
        <begin position="315"/>
        <end position="326"/>
    </location>
</feature>
<dbReference type="GO" id="GO:0046872">
    <property type="term" value="F:metal ion binding"/>
    <property type="evidence" value="ECO:0007669"/>
    <property type="project" value="UniProtKB-KW"/>
</dbReference>
<dbReference type="InterPro" id="IPR008922">
    <property type="entry name" value="Di-copper_centre_dom_sf"/>
</dbReference>
<feature type="domain" description="Tyrosinase copper-binding" evidence="3">
    <location>
        <begin position="159"/>
        <end position="176"/>
    </location>
</feature>
<protein>
    <recommendedName>
        <fullName evidence="3 4">Tyrosinase copper-binding domain-containing protein</fullName>
    </recommendedName>
</protein>
<proteinExistence type="predicted"/>
<dbReference type="Pfam" id="PF00264">
    <property type="entry name" value="Tyrosinase"/>
    <property type="match status" value="1"/>
</dbReference>
<dbReference type="InterPro" id="IPR002227">
    <property type="entry name" value="Tyrosinase_Cu-bd"/>
</dbReference>
<dbReference type="Proteomes" id="UP000696280">
    <property type="component" value="Unassembled WGS sequence"/>
</dbReference>
<evidence type="ECO:0000313" key="5">
    <source>
        <dbReference type="EMBL" id="CAG8948658.1"/>
    </source>
</evidence>
<evidence type="ECO:0000259" key="4">
    <source>
        <dbReference type="PROSITE" id="PS00498"/>
    </source>
</evidence>
<evidence type="ECO:0000259" key="3">
    <source>
        <dbReference type="PROSITE" id="PS00497"/>
    </source>
</evidence>
<evidence type="ECO:0000313" key="6">
    <source>
        <dbReference type="Proteomes" id="UP000696280"/>
    </source>
</evidence>
<sequence length="388" mass="44726">MLRQPSEPQGWFQKWANRCQKFVVANKMKSSGTHVVIYESVAGTELDTESSTTDQDSHSRTDKKSEFPFRMCILSLLLLSTLIISVLRKDGVPLSRKEYPSSCQNPAVRREWRTLTSQEQLHYLDSVSCLRTRGSKLGLEQSLYDDFPYVHSHVGNYSHNTEDFLIWHRYFLRTYEDRLREECGFEGSLTYWDWSLDHNDILNAPVFDAEYGFGGNGNTSSAPSVAYGHCVTDGPFANLRALYFGNEVKTHCLSRGFNNLEIVHDRTRYITAEAIEAYLIEPEYVGFYSKLERGAHNSIPMIIRGDFYKVTAPYDPIFFLHHTQLDRLWYQWQLLDPPTRIMRISGTSTYEESENALLDDMITMADLAPAVARRKLLDTTGSDLCYMY</sequence>
<evidence type="ECO:0000256" key="1">
    <source>
        <dbReference type="ARBA" id="ARBA00022723"/>
    </source>
</evidence>
<dbReference type="GO" id="GO:0016491">
    <property type="term" value="F:oxidoreductase activity"/>
    <property type="evidence" value="ECO:0007669"/>
    <property type="project" value="InterPro"/>
</dbReference>
<accession>A0A9N9KL52</accession>
<comment type="caution">
    <text evidence="5">The sequence shown here is derived from an EMBL/GenBank/DDBJ whole genome shotgun (WGS) entry which is preliminary data.</text>
</comment>